<protein>
    <submittedName>
        <fullName evidence="6">K00697 alpha,alpha-trehalose-phosphate synthase (UDP-forming)</fullName>
    </submittedName>
</protein>
<feature type="compositionally biased region" description="Acidic residues" evidence="4">
    <location>
        <begin position="199"/>
        <end position="220"/>
    </location>
</feature>
<evidence type="ECO:0000256" key="3">
    <source>
        <dbReference type="ARBA" id="ARBA00022553"/>
    </source>
</evidence>
<dbReference type="Pfam" id="PF00982">
    <property type="entry name" value="Glyco_transf_20"/>
    <property type="match status" value="1"/>
</dbReference>
<dbReference type="AlphaFoldDB" id="A0A0H5C326"/>
<dbReference type="GO" id="GO:0005946">
    <property type="term" value="C:alpha,alpha-trehalose-phosphate synthase complex (UDP-forming)"/>
    <property type="evidence" value="ECO:0007669"/>
    <property type="project" value="TreeGrafter"/>
</dbReference>
<keyword evidence="2" id="KW-0963">Cytoplasm</keyword>
<evidence type="ECO:0000256" key="2">
    <source>
        <dbReference type="ARBA" id="ARBA00022490"/>
    </source>
</evidence>
<dbReference type="SUPFAM" id="SSF53756">
    <property type="entry name" value="UDP-Glycosyltransferase/glycogen phosphorylase"/>
    <property type="match status" value="1"/>
</dbReference>
<dbReference type="PANTHER" id="PTHR10788">
    <property type="entry name" value="TREHALOSE-6-PHOSPHATE SYNTHASE"/>
    <property type="match status" value="1"/>
</dbReference>
<keyword evidence="5" id="KW-0732">Signal</keyword>
<dbReference type="EMBL" id="CDQK01000002">
    <property type="protein sequence ID" value="CEP22057.1"/>
    <property type="molecule type" value="Genomic_DNA"/>
</dbReference>
<evidence type="ECO:0000256" key="4">
    <source>
        <dbReference type="SAM" id="MobiDB-lite"/>
    </source>
</evidence>
<dbReference type="FunFam" id="3.40.50.2000:FF:000099">
    <property type="entry name" value="Alpha,alpha-trehalose phosphate synthase subunit, putative"/>
    <property type="match status" value="1"/>
</dbReference>
<feature type="chain" id="PRO_5005216466" evidence="5">
    <location>
        <begin position="17"/>
        <end position="1009"/>
    </location>
</feature>
<dbReference type="InterPro" id="IPR001830">
    <property type="entry name" value="Glyco_trans_20"/>
</dbReference>
<evidence type="ECO:0000256" key="5">
    <source>
        <dbReference type="SAM" id="SignalP"/>
    </source>
</evidence>
<dbReference type="GO" id="GO:0005992">
    <property type="term" value="P:trehalose biosynthetic process"/>
    <property type="evidence" value="ECO:0007669"/>
    <property type="project" value="InterPro"/>
</dbReference>
<dbReference type="Proteomes" id="UP000038830">
    <property type="component" value="Unassembled WGS sequence"/>
</dbReference>
<comment type="subcellular location">
    <subcellularLocation>
        <location evidence="1">Cytoplasm</location>
    </subcellularLocation>
</comment>
<dbReference type="GO" id="GO:0005829">
    <property type="term" value="C:cytosol"/>
    <property type="evidence" value="ECO:0007669"/>
    <property type="project" value="TreeGrafter"/>
</dbReference>
<dbReference type="FunFam" id="3.40.50.2000:FF:000036">
    <property type="entry name" value="Alpha,alpha-trehalose-phosphate synthase subunit Tps2"/>
    <property type="match status" value="1"/>
</dbReference>
<organism evidence="6 7">
    <name type="scientific">Cyberlindnera jadinii (strain ATCC 18201 / CBS 1600 / BCRC 20928 / JCM 3617 / NBRC 0987 / NRRL Y-1542)</name>
    <name type="common">Torula yeast</name>
    <name type="synonym">Candida utilis</name>
    <dbReference type="NCBI Taxonomy" id="983966"/>
    <lineage>
        <taxon>Eukaryota</taxon>
        <taxon>Fungi</taxon>
        <taxon>Dikarya</taxon>
        <taxon>Ascomycota</taxon>
        <taxon>Saccharomycotina</taxon>
        <taxon>Saccharomycetes</taxon>
        <taxon>Phaffomycetales</taxon>
        <taxon>Phaffomycetaceae</taxon>
        <taxon>Cyberlindnera</taxon>
    </lineage>
</organism>
<sequence>MTLIVASLFLPYTVEFQADQEIVDELTDNQAEAIAIPKQRSSSINASSTMLPTQTVLSSKSQEQFKSENQSVEDFFFNSQHSSPQTRGILSRTVSHSGVQTPAPTLPASDLLMTAVSSSTHSNIGNTGMQSTTTSMSSSPELLRTSSAASIFIPKSRVSNLSPSHSVVQMKRDAATPGLAGVKRVPYKRSALKFSTRDDVDDEEDDNEDSNGVDDDEDEAVIENENANDDIDDGYDAQQSYRIPKFGGFSKKKMPPTSKSSELFANAPFQVVEFAKGNGGLKNAIKSSLEDGIVKDYTWLGTIGIPTDALDDKTKLKITSKLKDEYHSESVLPSDLTFQGHYKNFCKQILWPTLHYQIPDNPNSKAFEDHSWEYYRSLNQLFADKIVQIYKEDDIIWIHDYHLLLVPEMVRSKLPNAKIGFFMHVSFPSSEVFRCFAQREALLQGLLGSNAISFQTTEYVRHFLQTCNKLLLADVSHDELRYNGYTVKVRAQPVGIDAHKLRKQIATDLVTSWRELIKQRWGDKKIIVGRDKFDRIRGVKEKLLAYEMFLQNNPEYLETTVLIQICLKSSTVENALESEIMSVVDRINSLSPNISTTQPVVFIHQDIDFVQYLALIAEADTFIVSSMREGMNLTCHEFIVATAEKKSPLILSEFTGSAAVFKKGALLINPWDIKQVSQAYKTALAMTPGEKEKNWRLLYDVVSHQDCDYWVEASLKFIKDSWQEQHEKERYSALNVKDFSLKYQTSKNRLFVLLLSRMPVEREMAILSDLSTDNQVYVLSGYKRVDLERVFRRLPNVGLIAEGGSFLKISNTSNWISFASEDIESLLQSTAVVAESFAERLPGARVEQGESILAFRTEQVQDKEREAATIGDLITHVNSSSKKIHATVVDNTVYVLPSDAAVKAVKFLVKYMTTTGTVGNDISLAQPTSPSSAPSVANVDPMEPKQLDFVCIGGRSNDLFEPVLGYGNEISAENEAKNVFTISFDGDATNAKERVEGLNELYSILKKLI</sequence>
<feature type="signal peptide" evidence="5">
    <location>
        <begin position="1"/>
        <end position="16"/>
    </location>
</feature>
<feature type="region of interest" description="Disordered" evidence="4">
    <location>
        <begin position="194"/>
        <end position="220"/>
    </location>
</feature>
<keyword evidence="3" id="KW-0597">Phosphoprotein</keyword>
<dbReference type="Gene3D" id="3.40.50.2000">
    <property type="entry name" value="Glycogen Phosphorylase B"/>
    <property type="match status" value="2"/>
</dbReference>
<dbReference type="InterPro" id="IPR003337">
    <property type="entry name" value="Trehalose_PPase"/>
</dbReference>
<accession>A0A0H5C326</accession>
<evidence type="ECO:0000256" key="1">
    <source>
        <dbReference type="ARBA" id="ARBA00004496"/>
    </source>
</evidence>
<proteinExistence type="predicted"/>
<dbReference type="Pfam" id="PF02358">
    <property type="entry name" value="Trehalose_PPase"/>
    <property type="match status" value="1"/>
</dbReference>
<reference evidence="7" key="1">
    <citation type="journal article" date="2015" name="J. Biotechnol.">
        <title>The structure of the Cyberlindnera jadinii genome and its relation to Candida utilis analyzed by the occurrence of single nucleotide polymorphisms.</title>
        <authorList>
            <person name="Rupp O."/>
            <person name="Brinkrolf K."/>
            <person name="Buerth C."/>
            <person name="Kunigo M."/>
            <person name="Schneider J."/>
            <person name="Jaenicke S."/>
            <person name="Goesmann A."/>
            <person name="Puehler A."/>
            <person name="Jaeger K.-E."/>
            <person name="Ernst J.F."/>
        </authorList>
    </citation>
    <scope>NUCLEOTIDE SEQUENCE [LARGE SCALE GENOMIC DNA]</scope>
    <source>
        <strain evidence="7">ATCC 18201 / CBS 1600 / BCRC 20928 / JCM 3617 / NBRC 0987 / NRRL Y-1542</strain>
    </source>
</reference>
<dbReference type="CDD" id="cd03788">
    <property type="entry name" value="GT20_TPS"/>
    <property type="match status" value="1"/>
</dbReference>
<name>A0A0H5C326_CYBJN</name>
<gene>
    <name evidence="6" type="primary">TPS3</name>
    <name evidence="6" type="ORF">BN1211_2321</name>
</gene>
<evidence type="ECO:0000313" key="6">
    <source>
        <dbReference type="EMBL" id="CEP22057.1"/>
    </source>
</evidence>
<dbReference type="GO" id="GO:0030234">
    <property type="term" value="F:enzyme regulator activity"/>
    <property type="evidence" value="ECO:0007669"/>
    <property type="project" value="UniProtKB-ARBA"/>
</dbReference>
<dbReference type="GO" id="GO:0004805">
    <property type="term" value="F:trehalose-phosphatase activity"/>
    <property type="evidence" value="ECO:0007669"/>
    <property type="project" value="TreeGrafter"/>
</dbReference>
<dbReference type="PANTHER" id="PTHR10788:SF15">
    <property type="entry name" value="TREHALOSE SYNTHASE COMPLEX REGULATORY SUBUNIT TPS3-RELATED"/>
    <property type="match status" value="1"/>
</dbReference>
<evidence type="ECO:0000313" key="7">
    <source>
        <dbReference type="Proteomes" id="UP000038830"/>
    </source>
</evidence>
<dbReference type="GO" id="GO:0003825">
    <property type="term" value="F:alpha,alpha-trehalose-phosphate synthase (UDP-forming) activity"/>
    <property type="evidence" value="ECO:0007669"/>
    <property type="project" value="TreeGrafter"/>
</dbReference>